<reference evidence="4" key="2">
    <citation type="submission" date="2012-02" db="EMBL/GenBank/DDBJ databases">
        <authorList>
            <person name="Genoscope - CEA"/>
        </authorList>
    </citation>
    <scope>NUCLEOTIDE SEQUENCE</scope>
</reference>
<dbReference type="InterPro" id="IPR007848">
    <property type="entry name" value="Small_mtfrase_dom"/>
</dbReference>
<reference evidence="4" key="1">
    <citation type="journal article" date="2012" name="Environ. Microbiol.">
        <title>Genomic content of uncultured Bacteroidetes from contrasting oceanic provinces in the North Atlantic Ocean.</title>
        <authorList>
            <person name="Gomez-Pereira P.R."/>
            <person name="Schuler M."/>
            <person name="Fuchs B.M."/>
            <person name="Bennke C."/>
            <person name="Teeling H."/>
            <person name="Waldmann J."/>
            <person name="Richter M."/>
            <person name="Barbe V."/>
            <person name="Bataille E."/>
            <person name="Glockner F.O."/>
            <person name="Amann R."/>
        </authorList>
    </citation>
    <scope>NUCLEOTIDE SEQUENCE</scope>
</reference>
<sequence length="243" mass="27108">MGRSGRRIQEFKQFRVHDDACGMKVGTDALLLGSWAGTTSLEAGQSVKHILDIGTGSGVLALMLAQRFPLAEIDAVELEHEAAQQARENAAHSPFGERIQVHQRAIQGWSKKADLIVCNPPFFHDHPKSQDRKRNLARHDDTLPLRVLFSTSSACLHGQGSFDLVFPEDRAQEVEEEAQKHGFILHAKVQLRATPDHEVIRSLWSWRKAETSVMISETWDLESEEGQGEWSEAVASRLAPFVG</sequence>
<dbReference type="InterPro" id="IPR050210">
    <property type="entry name" value="tRNA_Adenine-N(6)_MTase"/>
</dbReference>
<keyword evidence="4" id="KW-0808">Transferase</keyword>
<dbReference type="InterPro" id="IPR002052">
    <property type="entry name" value="DNA_methylase_N6_adenine_CS"/>
</dbReference>
<dbReference type="GO" id="GO:0003676">
    <property type="term" value="F:nucleic acid binding"/>
    <property type="evidence" value="ECO:0007669"/>
    <property type="project" value="InterPro"/>
</dbReference>
<feature type="domain" description="Methyltransferase small" evidence="3">
    <location>
        <begin position="46"/>
        <end position="130"/>
    </location>
</feature>
<dbReference type="EMBL" id="FO117585">
    <property type="protein sequence ID" value="CCF99619.1"/>
    <property type="molecule type" value="Genomic_DNA"/>
</dbReference>
<keyword evidence="1 4" id="KW-0489">Methyltransferase</keyword>
<dbReference type="CDD" id="cd02440">
    <property type="entry name" value="AdoMet_MTases"/>
    <property type="match status" value="1"/>
</dbReference>
<dbReference type="GO" id="GO:0008757">
    <property type="term" value="F:S-adenosylmethionine-dependent methyltransferase activity"/>
    <property type="evidence" value="ECO:0007669"/>
    <property type="project" value="UniProtKB-ARBA"/>
</dbReference>
<accession>H6RF08</accession>
<proteinExistence type="predicted"/>
<evidence type="ECO:0000259" key="3">
    <source>
        <dbReference type="Pfam" id="PF05175"/>
    </source>
</evidence>
<dbReference type="InterPro" id="IPR029063">
    <property type="entry name" value="SAM-dependent_MTases_sf"/>
</dbReference>
<evidence type="ECO:0000256" key="1">
    <source>
        <dbReference type="ARBA" id="ARBA00022603"/>
    </source>
</evidence>
<dbReference type="PANTHER" id="PTHR47739:SF1">
    <property type="entry name" value="TRNA1(VAL) (ADENINE(37)-N6)-METHYLTRANSFERASE"/>
    <property type="match status" value="1"/>
</dbReference>
<dbReference type="PROSITE" id="PS00092">
    <property type="entry name" value="N6_MTASE"/>
    <property type="match status" value="1"/>
</dbReference>
<dbReference type="Pfam" id="PF05175">
    <property type="entry name" value="MTS"/>
    <property type="match status" value="1"/>
</dbReference>
<dbReference type="EC" id="2.1.1.-" evidence="4"/>
<gene>
    <name evidence="4" type="ORF">VIS_S18BPA60017</name>
</gene>
<dbReference type="AlphaFoldDB" id="H6RF08"/>
<evidence type="ECO:0000313" key="4">
    <source>
        <dbReference type="EMBL" id="CCF99619.1"/>
    </source>
</evidence>
<name>H6RF08_9BACT</name>
<organism evidence="4">
    <name type="scientific">uncultured Flavobacteriia bacterium</name>
    <dbReference type="NCBI Taxonomy" id="212695"/>
    <lineage>
        <taxon>Bacteria</taxon>
        <taxon>Pseudomonadati</taxon>
        <taxon>Bacteroidota</taxon>
        <taxon>Flavobacteriia</taxon>
        <taxon>environmental samples</taxon>
    </lineage>
</organism>
<dbReference type="Gene3D" id="3.40.50.150">
    <property type="entry name" value="Vaccinia Virus protein VP39"/>
    <property type="match status" value="1"/>
</dbReference>
<evidence type="ECO:0000256" key="2">
    <source>
        <dbReference type="ARBA" id="ARBA00022691"/>
    </source>
</evidence>
<dbReference type="GO" id="GO:0032259">
    <property type="term" value="P:methylation"/>
    <property type="evidence" value="ECO:0007669"/>
    <property type="project" value="UniProtKB-KW"/>
</dbReference>
<dbReference type="GO" id="GO:0008170">
    <property type="term" value="F:N-methyltransferase activity"/>
    <property type="evidence" value="ECO:0007669"/>
    <property type="project" value="UniProtKB-ARBA"/>
</dbReference>
<dbReference type="PANTHER" id="PTHR47739">
    <property type="entry name" value="TRNA1(VAL) (ADENINE(37)-N6)-METHYLTRANSFERASE"/>
    <property type="match status" value="1"/>
</dbReference>
<dbReference type="SUPFAM" id="SSF53335">
    <property type="entry name" value="S-adenosyl-L-methionine-dependent methyltransferases"/>
    <property type="match status" value="1"/>
</dbReference>
<keyword evidence="2" id="KW-0949">S-adenosyl-L-methionine</keyword>
<protein>
    <submittedName>
        <fullName evidence="4">Methyltransferase</fullName>
        <ecNumber evidence="4">2.1.1.-</ecNumber>
    </submittedName>
</protein>